<dbReference type="AlphaFoldDB" id="A0A4C1ZR15"/>
<keyword evidence="3" id="KW-1185">Reference proteome</keyword>
<feature type="chain" id="PRO_5020033435" evidence="1">
    <location>
        <begin position="18"/>
        <end position="285"/>
    </location>
</feature>
<dbReference type="InterPro" id="IPR011042">
    <property type="entry name" value="6-blade_b-propeller_TolB-like"/>
</dbReference>
<sequence>MQFGILLVLTLSILTKQEVINWSDSATQEVYFNGKYYEFEILKDGVNNLRHMLYDLNHDRLYYIYFLYNSDPTTRAAYIDTMNNNIVQILEIENPRMVAKDYKNDFVFMGTKNGIYRLCNEGNATKLGVNDNIVALYVKGVLYYVNVKKEAFQYANGDVDKVPELITYDVDSLIVDGHEDKFFLSYRRLHKTRVSKKRKTVIVPFERHIVRSMSVDVHGDVYVCAMDGIFVYDRLLKGLRKVSELTNIEALTFNRRNEPIISYADKIIKLKEKPTLELLLEYRTL</sequence>
<evidence type="ECO:0000313" key="3">
    <source>
        <dbReference type="Proteomes" id="UP000299102"/>
    </source>
</evidence>
<dbReference type="Gene3D" id="2.120.10.30">
    <property type="entry name" value="TolB, C-terminal domain"/>
    <property type="match status" value="1"/>
</dbReference>
<accession>A0A4C1ZR15</accession>
<keyword evidence="1" id="KW-0732">Signal</keyword>
<dbReference type="SUPFAM" id="SSF63825">
    <property type="entry name" value="YWTD domain"/>
    <property type="match status" value="1"/>
</dbReference>
<name>A0A4C1ZR15_EUMVA</name>
<feature type="signal peptide" evidence="1">
    <location>
        <begin position="1"/>
        <end position="17"/>
    </location>
</feature>
<comment type="caution">
    <text evidence="2">The sequence shown here is derived from an EMBL/GenBank/DDBJ whole genome shotgun (WGS) entry which is preliminary data.</text>
</comment>
<dbReference type="OrthoDB" id="7166767at2759"/>
<reference evidence="2 3" key="1">
    <citation type="journal article" date="2019" name="Commun. Biol.">
        <title>The bagworm genome reveals a unique fibroin gene that provides high tensile strength.</title>
        <authorList>
            <person name="Kono N."/>
            <person name="Nakamura H."/>
            <person name="Ohtoshi R."/>
            <person name="Tomita M."/>
            <person name="Numata K."/>
            <person name="Arakawa K."/>
        </authorList>
    </citation>
    <scope>NUCLEOTIDE SEQUENCE [LARGE SCALE GENOMIC DNA]</scope>
</reference>
<protein>
    <submittedName>
        <fullName evidence="2">Ommochrome-binding protein</fullName>
    </submittedName>
</protein>
<gene>
    <name evidence="2" type="ORF">EVAR_49732_1</name>
</gene>
<evidence type="ECO:0000313" key="2">
    <source>
        <dbReference type="EMBL" id="GBP90208.1"/>
    </source>
</evidence>
<dbReference type="Proteomes" id="UP000299102">
    <property type="component" value="Unassembled WGS sequence"/>
</dbReference>
<proteinExistence type="predicted"/>
<organism evidence="2 3">
    <name type="scientific">Eumeta variegata</name>
    <name type="common">Bagworm moth</name>
    <name type="synonym">Eumeta japonica</name>
    <dbReference type="NCBI Taxonomy" id="151549"/>
    <lineage>
        <taxon>Eukaryota</taxon>
        <taxon>Metazoa</taxon>
        <taxon>Ecdysozoa</taxon>
        <taxon>Arthropoda</taxon>
        <taxon>Hexapoda</taxon>
        <taxon>Insecta</taxon>
        <taxon>Pterygota</taxon>
        <taxon>Neoptera</taxon>
        <taxon>Endopterygota</taxon>
        <taxon>Lepidoptera</taxon>
        <taxon>Glossata</taxon>
        <taxon>Ditrysia</taxon>
        <taxon>Tineoidea</taxon>
        <taxon>Psychidae</taxon>
        <taxon>Oiketicinae</taxon>
        <taxon>Eumeta</taxon>
    </lineage>
</organism>
<dbReference type="EMBL" id="BGZK01002066">
    <property type="protein sequence ID" value="GBP90208.1"/>
    <property type="molecule type" value="Genomic_DNA"/>
</dbReference>
<evidence type="ECO:0000256" key="1">
    <source>
        <dbReference type="SAM" id="SignalP"/>
    </source>
</evidence>